<evidence type="ECO:0000256" key="10">
    <source>
        <dbReference type="ARBA" id="ARBA00023303"/>
    </source>
</evidence>
<comment type="caution">
    <text evidence="13">The sequence shown here is derived from an EMBL/GenBank/DDBJ whole genome shotgun (WGS) entry which is preliminary data.</text>
</comment>
<evidence type="ECO:0000313" key="13">
    <source>
        <dbReference type="EMBL" id="PFX24157.1"/>
    </source>
</evidence>
<dbReference type="Proteomes" id="UP000225706">
    <property type="component" value="Unassembled WGS sequence"/>
</dbReference>
<reference evidence="14" key="1">
    <citation type="journal article" date="2017" name="bioRxiv">
        <title>Comparative analysis of the genomes of Stylophora pistillata and Acropora digitifera provides evidence for extensive differences between species of corals.</title>
        <authorList>
            <person name="Voolstra C.R."/>
            <person name="Li Y."/>
            <person name="Liew Y.J."/>
            <person name="Baumgarten S."/>
            <person name="Zoccola D."/>
            <person name="Flot J.-F."/>
            <person name="Tambutte S."/>
            <person name="Allemand D."/>
            <person name="Aranda M."/>
        </authorList>
    </citation>
    <scope>NUCLEOTIDE SEQUENCE [LARGE SCALE GENOMIC DNA]</scope>
</reference>
<keyword evidence="10 11" id="KW-0407">Ion channel</keyword>
<dbReference type="PROSITE" id="PS01206">
    <property type="entry name" value="ASC"/>
    <property type="match status" value="1"/>
</dbReference>
<keyword evidence="9 11" id="KW-0739">Sodium transport</keyword>
<dbReference type="PANTHER" id="PTHR11690">
    <property type="entry name" value="AMILORIDE-SENSITIVE SODIUM CHANNEL-RELATED"/>
    <property type="match status" value="1"/>
</dbReference>
<evidence type="ECO:0000256" key="1">
    <source>
        <dbReference type="ARBA" id="ARBA00004141"/>
    </source>
</evidence>
<dbReference type="InterPro" id="IPR020903">
    <property type="entry name" value="ENaC_CS"/>
</dbReference>
<feature type="transmembrane region" description="Helical" evidence="12">
    <location>
        <begin position="46"/>
        <end position="64"/>
    </location>
</feature>
<evidence type="ECO:0000256" key="7">
    <source>
        <dbReference type="ARBA" id="ARBA00023065"/>
    </source>
</evidence>
<dbReference type="GO" id="GO:0015280">
    <property type="term" value="F:ligand-gated sodium channel activity"/>
    <property type="evidence" value="ECO:0007669"/>
    <property type="project" value="TreeGrafter"/>
</dbReference>
<dbReference type="PANTHER" id="PTHR11690:SF296">
    <property type="entry name" value="DEGENERIN-LIKE PROTEIN DEL-10"/>
    <property type="match status" value="1"/>
</dbReference>
<evidence type="ECO:0000256" key="3">
    <source>
        <dbReference type="ARBA" id="ARBA00022461"/>
    </source>
</evidence>
<comment type="subcellular location">
    <subcellularLocation>
        <location evidence="1">Membrane</location>
        <topology evidence="1">Multi-pass membrane protein</topology>
    </subcellularLocation>
</comment>
<keyword evidence="8 12" id="KW-0472">Membrane</keyword>
<evidence type="ECO:0000256" key="8">
    <source>
        <dbReference type="ARBA" id="ARBA00023136"/>
    </source>
</evidence>
<keyword evidence="3 11" id="KW-0894">Sodium channel</keyword>
<accession>A0A2B4S6E5</accession>
<evidence type="ECO:0000256" key="12">
    <source>
        <dbReference type="SAM" id="Phobius"/>
    </source>
</evidence>
<organism evidence="13 14">
    <name type="scientific">Stylophora pistillata</name>
    <name type="common">Smooth cauliflower coral</name>
    <dbReference type="NCBI Taxonomy" id="50429"/>
    <lineage>
        <taxon>Eukaryota</taxon>
        <taxon>Metazoa</taxon>
        <taxon>Cnidaria</taxon>
        <taxon>Anthozoa</taxon>
        <taxon>Hexacorallia</taxon>
        <taxon>Scleractinia</taxon>
        <taxon>Astrocoeniina</taxon>
        <taxon>Pocilloporidae</taxon>
        <taxon>Stylophora</taxon>
    </lineage>
</organism>
<evidence type="ECO:0000256" key="6">
    <source>
        <dbReference type="ARBA" id="ARBA00023053"/>
    </source>
</evidence>
<proteinExistence type="inferred from homology"/>
<keyword evidence="7 11" id="KW-0406">Ion transport</keyword>
<evidence type="ECO:0000256" key="5">
    <source>
        <dbReference type="ARBA" id="ARBA00022989"/>
    </source>
</evidence>
<evidence type="ECO:0000256" key="4">
    <source>
        <dbReference type="ARBA" id="ARBA00022692"/>
    </source>
</evidence>
<dbReference type="AlphaFoldDB" id="A0A2B4S6E5"/>
<dbReference type="EMBL" id="LSMT01000184">
    <property type="protein sequence ID" value="PFX24157.1"/>
    <property type="molecule type" value="Genomic_DNA"/>
</dbReference>
<dbReference type="InterPro" id="IPR001873">
    <property type="entry name" value="ENaC"/>
</dbReference>
<dbReference type="Gene3D" id="2.60.470.10">
    <property type="entry name" value="Acid-sensing ion channels like domains"/>
    <property type="match status" value="1"/>
</dbReference>
<keyword evidence="14" id="KW-1185">Reference proteome</keyword>
<keyword evidence="4 11" id="KW-0812">Transmembrane</keyword>
<protein>
    <submittedName>
        <fullName evidence="13">Acid-sensing ion channel 1</fullName>
    </submittedName>
</protein>
<name>A0A2B4S6E5_STYPI</name>
<gene>
    <name evidence="13" type="primary">asic1</name>
    <name evidence="13" type="ORF">AWC38_SpisGene11251</name>
</gene>
<dbReference type="GO" id="GO:0005886">
    <property type="term" value="C:plasma membrane"/>
    <property type="evidence" value="ECO:0007669"/>
    <property type="project" value="TreeGrafter"/>
</dbReference>
<keyword evidence="6" id="KW-0915">Sodium</keyword>
<dbReference type="PRINTS" id="PR01078">
    <property type="entry name" value="AMINACHANNEL"/>
</dbReference>
<evidence type="ECO:0000256" key="11">
    <source>
        <dbReference type="RuleBase" id="RU000679"/>
    </source>
</evidence>
<sequence length="400" mass="44836">MQEKKLSQKSAQVGDNNAQSSTDIWREFVNGTTLHGIRYVFMRRQIFIRLIWMIMLLSSGGYYISTVYGAFAKYYDRPVTTLVSRNRLKEMDFPAVTICPLNLFTKSKIFMKDDDPLFASSGLNISTCAVTAEVRGNRPCGLSILCCCFPADLETDLPFCESQYKQVLLKVMLQQSNRLDVENFFRLYSQNTTSMIGPLCTFGWDDAACSPADFVPVVTPWGMCFTFNSGTDNEVKISKTAGVSSGLSVILDAQTLEYTQGKFSEGFKVLIHGQGEYIDEWEGINVGPGQHVVISLSQKRYQNLEKPYATNCTKKELNTYFTYTTEGCLYECLADNVINYCGCRPAGYKVTSGTPGCISSEELLCVEQIAGTADSFIKSGYYADKQYQSMERKSELQDLQ</sequence>
<dbReference type="OrthoDB" id="5874059at2759"/>
<comment type="similarity">
    <text evidence="11">Belongs to the amiloride-sensitive sodium channel (TC 1.A.6) family.</text>
</comment>
<evidence type="ECO:0000313" key="14">
    <source>
        <dbReference type="Proteomes" id="UP000225706"/>
    </source>
</evidence>
<evidence type="ECO:0000256" key="2">
    <source>
        <dbReference type="ARBA" id="ARBA00022448"/>
    </source>
</evidence>
<evidence type="ECO:0000256" key="9">
    <source>
        <dbReference type="ARBA" id="ARBA00023201"/>
    </source>
</evidence>
<dbReference type="Pfam" id="PF00858">
    <property type="entry name" value="ASC"/>
    <property type="match status" value="1"/>
</dbReference>
<keyword evidence="2 11" id="KW-0813">Transport</keyword>
<keyword evidence="5 12" id="KW-1133">Transmembrane helix</keyword>